<keyword evidence="3" id="KW-0433">Leucine-rich repeat</keyword>
<keyword evidence="9" id="KW-1185">Reference proteome</keyword>
<dbReference type="SUPFAM" id="SSF52047">
    <property type="entry name" value="RNI-like"/>
    <property type="match status" value="1"/>
</dbReference>
<evidence type="ECO:0000256" key="4">
    <source>
        <dbReference type="ARBA" id="ARBA00022737"/>
    </source>
</evidence>
<evidence type="ECO:0000256" key="6">
    <source>
        <dbReference type="ARBA" id="ARBA00022840"/>
    </source>
</evidence>
<organism evidence="8 9">
    <name type="scientific">Cirrhinus molitorella</name>
    <name type="common">mud carp</name>
    <dbReference type="NCBI Taxonomy" id="172907"/>
    <lineage>
        <taxon>Eukaryota</taxon>
        <taxon>Metazoa</taxon>
        <taxon>Chordata</taxon>
        <taxon>Craniata</taxon>
        <taxon>Vertebrata</taxon>
        <taxon>Euteleostomi</taxon>
        <taxon>Actinopterygii</taxon>
        <taxon>Neopterygii</taxon>
        <taxon>Teleostei</taxon>
        <taxon>Ostariophysi</taxon>
        <taxon>Cypriniformes</taxon>
        <taxon>Cyprinidae</taxon>
        <taxon>Labeoninae</taxon>
        <taxon>Labeonini</taxon>
        <taxon>Cirrhinus</taxon>
    </lineage>
</organism>
<dbReference type="EMBL" id="JAUYZG010000004">
    <property type="protein sequence ID" value="KAK2909502.1"/>
    <property type="molecule type" value="Genomic_DNA"/>
</dbReference>
<evidence type="ECO:0000256" key="1">
    <source>
        <dbReference type="ARBA" id="ARBA00004496"/>
    </source>
</evidence>
<evidence type="ECO:0000259" key="7">
    <source>
        <dbReference type="PROSITE" id="PS50837"/>
    </source>
</evidence>
<dbReference type="Pfam" id="PF14484">
    <property type="entry name" value="FISNA"/>
    <property type="match status" value="1"/>
</dbReference>
<keyword evidence="4" id="KW-0677">Repeat</keyword>
<sequence>MKKPPELSGAVTSDPLYGEIDELIKSVPFSTPHYQNHIRQDKTKAVMQTHSLETVGLQRIKDQHKMSMNNKYERLFEGNKLQENQTLLNRIYTQLYIIEGESEGVNEEHEVLQMEKTARTKHSQDTPIYCNDIFKASSEPGCEEKDQIKTVLTKGIAGIGKTVSVQKFILDWAEGKANQDVDFMFVLPFRELNLIRDHQYSLHRLLLDFHPELQNLDSKIYEECKVVFIFDGLDESRITLMFSDDQKVCDVTETSSVGVLMSNLMKGELLPSALIWITSRPAAANQIPSEYVNRLTEIQGFNETQKEEYFMKRISDQHQASRIISHIRKARSLHIMCHIPVFCWISSTVLQKLLKEDLSAEIPQTLTEMYIHFLLIQINMRNQKYEERDPEKLLQSNREVIVKLAEVAFKQLMKGNVMFYEEDLIESGINITDASVYSGICTEIFKEESLIHLKKVYSFIHLSVQEFLAAFYLFYCHAIKNVDTLKFFDLIYGFIKNTVDKAVASENGHLDLFLRFLLGVSLESNQRLLQDLLTHTENSSESIRRITQYIKEKIKDGHGLSTERSINLFLCLLEVKDQTLSTEIQEFVKSDKHSEKKLSPAHCSTIAYMLQMSEEVLEELDLKKYNTSDEGRRRLIPAVINCRKAILSGCNLTDQCCESLPSALQSSNCVLRELDLSNNDLQDSGVKLLCDGLKSPNCQLEILRLSGCMVTEEGCGYLSSALSSNPSHLRELDLSYNHPGQSGVQLLKHKLNNPNYKLEILKLGCGGEKRIKPGMKKYYCDLTLDENTADTRLALTEGKRKVIRVKEHQP</sequence>
<dbReference type="Gene3D" id="3.80.10.10">
    <property type="entry name" value="Ribonuclease Inhibitor"/>
    <property type="match status" value="1"/>
</dbReference>
<dbReference type="InterPro" id="IPR041075">
    <property type="entry name" value="NOD1/2_WH"/>
</dbReference>
<comment type="subcellular location">
    <subcellularLocation>
        <location evidence="1">Cytoplasm</location>
    </subcellularLocation>
</comment>
<dbReference type="AlphaFoldDB" id="A0AA88QEA4"/>
<dbReference type="Pfam" id="PF13516">
    <property type="entry name" value="LRR_6"/>
    <property type="match status" value="2"/>
</dbReference>
<dbReference type="FunFam" id="3.80.10.10:FF:000336">
    <property type="entry name" value="Si:dkey-222h21.2"/>
    <property type="match status" value="1"/>
</dbReference>
<dbReference type="InterPro" id="IPR041267">
    <property type="entry name" value="NLRP_HD2"/>
</dbReference>
<dbReference type="InterPro" id="IPR007111">
    <property type="entry name" value="NACHT_NTPase"/>
</dbReference>
<dbReference type="Pfam" id="PF17776">
    <property type="entry name" value="NLRC4_HD2"/>
    <property type="match status" value="1"/>
</dbReference>
<keyword evidence="2" id="KW-0963">Cytoplasm</keyword>
<dbReference type="FunFam" id="3.40.50.300:FF:000210">
    <property type="entry name" value="Si:dkey-16p6.1"/>
    <property type="match status" value="1"/>
</dbReference>
<dbReference type="PANTHER" id="PTHR24106">
    <property type="entry name" value="NACHT, LRR AND CARD DOMAINS-CONTAINING"/>
    <property type="match status" value="1"/>
</dbReference>
<reference evidence="8" key="1">
    <citation type="submission" date="2023-08" db="EMBL/GenBank/DDBJ databases">
        <title>Chromosome-level Genome Assembly of mud carp (Cirrhinus molitorella).</title>
        <authorList>
            <person name="Liu H."/>
        </authorList>
    </citation>
    <scope>NUCLEOTIDE SEQUENCE</scope>
    <source>
        <strain evidence="8">Prfri</strain>
        <tissue evidence="8">Muscle</tissue>
    </source>
</reference>
<dbReference type="InterPro" id="IPR001611">
    <property type="entry name" value="Leu-rich_rpt"/>
</dbReference>
<evidence type="ECO:0000256" key="2">
    <source>
        <dbReference type="ARBA" id="ARBA00022490"/>
    </source>
</evidence>
<evidence type="ECO:0000313" key="9">
    <source>
        <dbReference type="Proteomes" id="UP001187343"/>
    </source>
</evidence>
<protein>
    <recommendedName>
        <fullName evidence="7">NACHT domain-containing protein</fullName>
    </recommendedName>
</protein>
<dbReference type="Gene3D" id="2.60.120.920">
    <property type="match status" value="1"/>
</dbReference>
<dbReference type="InterPro" id="IPR029495">
    <property type="entry name" value="NACHT-assoc"/>
</dbReference>
<dbReference type="SMART" id="SM00368">
    <property type="entry name" value="LRR_RI"/>
    <property type="match status" value="3"/>
</dbReference>
<accession>A0AA88QEA4</accession>
<dbReference type="InterPro" id="IPR043136">
    <property type="entry name" value="B30.2/SPRY_sf"/>
</dbReference>
<evidence type="ECO:0000313" key="8">
    <source>
        <dbReference type="EMBL" id="KAK2909502.1"/>
    </source>
</evidence>
<evidence type="ECO:0000256" key="3">
    <source>
        <dbReference type="ARBA" id="ARBA00022614"/>
    </source>
</evidence>
<feature type="domain" description="NACHT" evidence="7">
    <location>
        <begin position="149"/>
        <end position="283"/>
    </location>
</feature>
<proteinExistence type="predicted"/>
<dbReference type="Proteomes" id="UP001187343">
    <property type="component" value="Unassembled WGS sequence"/>
</dbReference>
<dbReference type="SMART" id="SM01288">
    <property type="entry name" value="FISNA"/>
    <property type="match status" value="1"/>
</dbReference>
<dbReference type="GO" id="GO:0005524">
    <property type="term" value="F:ATP binding"/>
    <property type="evidence" value="ECO:0007669"/>
    <property type="project" value="UniProtKB-KW"/>
</dbReference>
<gene>
    <name evidence="8" type="ORF">Q8A67_005339</name>
</gene>
<dbReference type="InterPro" id="IPR051261">
    <property type="entry name" value="NLR"/>
</dbReference>
<dbReference type="Pfam" id="PF05729">
    <property type="entry name" value="NACHT"/>
    <property type="match status" value="1"/>
</dbReference>
<dbReference type="Pfam" id="PF17779">
    <property type="entry name" value="WHD_NOD2"/>
    <property type="match status" value="1"/>
</dbReference>
<dbReference type="InterPro" id="IPR032675">
    <property type="entry name" value="LRR_dom_sf"/>
</dbReference>
<dbReference type="InterPro" id="IPR027417">
    <property type="entry name" value="P-loop_NTPase"/>
</dbReference>
<dbReference type="GO" id="GO:0005737">
    <property type="term" value="C:cytoplasm"/>
    <property type="evidence" value="ECO:0007669"/>
    <property type="project" value="UniProtKB-SubCell"/>
</dbReference>
<comment type="caution">
    <text evidence="8">The sequence shown here is derived from an EMBL/GenBank/DDBJ whole genome shotgun (WGS) entry which is preliminary data.</text>
</comment>
<dbReference type="PROSITE" id="PS50837">
    <property type="entry name" value="NACHT"/>
    <property type="match status" value="1"/>
</dbReference>
<name>A0AA88QEA4_9TELE</name>
<dbReference type="Gene3D" id="3.40.50.300">
    <property type="entry name" value="P-loop containing nucleotide triphosphate hydrolases"/>
    <property type="match status" value="1"/>
</dbReference>
<keyword evidence="5" id="KW-0547">Nucleotide-binding</keyword>
<keyword evidence="6" id="KW-0067">ATP-binding</keyword>
<evidence type="ECO:0000256" key="5">
    <source>
        <dbReference type="ARBA" id="ARBA00022741"/>
    </source>
</evidence>